<evidence type="ECO:0000313" key="4">
    <source>
        <dbReference type="EMBL" id="AVF28985.1"/>
    </source>
</evidence>
<feature type="chain" id="PRO_5014869359" evidence="3">
    <location>
        <begin position="25"/>
        <end position="742"/>
    </location>
</feature>
<keyword evidence="3" id="KW-0732">Signal</keyword>
<feature type="transmembrane region" description="Helical" evidence="2">
    <location>
        <begin position="75"/>
        <end position="95"/>
    </location>
</feature>
<geneLocation type="plasmid" evidence="4">
    <name>unnamed3</name>
</geneLocation>
<dbReference type="Proteomes" id="UP000239833">
    <property type="component" value="Plasmid unnamed3"/>
</dbReference>
<dbReference type="GO" id="GO:0016020">
    <property type="term" value="C:membrane"/>
    <property type="evidence" value="ECO:0007669"/>
    <property type="project" value="TreeGrafter"/>
</dbReference>
<dbReference type="PANTHER" id="PTHR22050:SF0">
    <property type="entry name" value="TRANSMEMBRANE PROTEIN 131 HOMOLOG"/>
    <property type="match status" value="1"/>
</dbReference>
<feature type="region of interest" description="Disordered" evidence="1">
    <location>
        <begin position="451"/>
        <end position="742"/>
    </location>
</feature>
<feature type="compositionally biased region" description="Basic and acidic residues" evidence="1">
    <location>
        <begin position="484"/>
        <end position="505"/>
    </location>
</feature>
<name>A0A2L1UKA8_9BACL</name>
<protein>
    <submittedName>
        <fullName evidence="4">Conjugative transposon membrane protein</fullName>
    </submittedName>
</protein>
<feature type="compositionally biased region" description="Basic residues" evidence="1">
    <location>
        <begin position="727"/>
        <end position="742"/>
    </location>
</feature>
<dbReference type="EMBL" id="CP019658">
    <property type="protein sequence ID" value="AVF28985.1"/>
    <property type="molecule type" value="Genomic_DNA"/>
</dbReference>
<feature type="compositionally biased region" description="Basic and acidic residues" evidence="1">
    <location>
        <begin position="621"/>
        <end position="636"/>
    </location>
</feature>
<organism evidence="4 5">
    <name type="scientific">Paenibacillus larvae subsp. larvae</name>
    <dbReference type="NCBI Taxonomy" id="147375"/>
    <lineage>
        <taxon>Bacteria</taxon>
        <taxon>Bacillati</taxon>
        <taxon>Bacillota</taxon>
        <taxon>Bacilli</taxon>
        <taxon>Bacillales</taxon>
        <taxon>Paenibacillaceae</taxon>
        <taxon>Paenibacillus</taxon>
    </lineage>
</organism>
<feature type="transmembrane region" description="Helical" evidence="2">
    <location>
        <begin position="317"/>
        <end position="337"/>
    </location>
</feature>
<feature type="compositionally biased region" description="Basic and acidic residues" evidence="1">
    <location>
        <begin position="682"/>
        <end position="714"/>
    </location>
</feature>
<reference evidence="5" key="1">
    <citation type="submission" date="2017-02" db="EMBL/GenBank/DDBJ databases">
        <title>Delineation of Paenibacillus larvae strains originating from foulbrood outbreaks.</title>
        <authorList>
            <person name="Beims H."/>
            <person name="Bunk B."/>
            <person name="Sproeer C."/>
            <person name="Mohr K.I."/>
            <person name="Pradella S."/>
            <person name="Guenther G."/>
            <person name="Rohde M."/>
            <person name="von der Ohe W."/>
            <person name="Steinert M."/>
        </authorList>
    </citation>
    <scope>NUCLEOTIDE SEQUENCE [LARGE SCALE GENOMIC DNA]</scope>
    <source>
        <strain evidence="5">Eric_III</strain>
        <plasmid evidence="5">Plasmid unnamed3</plasmid>
    </source>
</reference>
<feature type="signal peptide" evidence="3">
    <location>
        <begin position="1"/>
        <end position="24"/>
    </location>
</feature>
<keyword evidence="2" id="KW-0812">Transmembrane</keyword>
<evidence type="ECO:0000256" key="2">
    <source>
        <dbReference type="SAM" id="Phobius"/>
    </source>
</evidence>
<feature type="transmembrane region" description="Helical" evidence="2">
    <location>
        <begin position="349"/>
        <end position="371"/>
    </location>
</feature>
<dbReference type="PANTHER" id="PTHR22050">
    <property type="entry name" value="RW1 PROTEIN HOMOLOG"/>
    <property type="match status" value="1"/>
</dbReference>
<dbReference type="InterPro" id="IPR058112">
    <property type="entry name" value="CD3337_EF1877-like"/>
</dbReference>
<evidence type="ECO:0000256" key="1">
    <source>
        <dbReference type="SAM" id="MobiDB-lite"/>
    </source>
</evidence>
<feature type="transmembrane region" description="Helical" evidence="2">
    <location>
        <begin position="144"/>
        <end position="162"/>
    </location>
</feature>
<feature type="transmembrane region" description="Helical" evidence="2">
    <location>
        <begin position="290"/>
        <end position="311"/>
    </location>
</feature>
<feature type="compositionally biased region" description="Polar residues" evidence="1">
    <location>
        <begin position="506"/>
        <end position="518"/>
    </location>
</feature>
<sequence precursor="true">MKKLIIRAFLLLALFISVSAPAMAAPFQEIENQDRASTKYDSSAYDLMSYSDASWYQLLQKGQEHVGTTIRNFSWSAYIQICKLTFMFIFQLFSLDIVKMTKDSVMQVTSSTAGALVTNFSSFAIAIAAVGILVRAYIKQNWEAFFKLLLNLVLCLVLLFSMQTKKFNFIDIAHGLTTTLENAIITVNPTLNEKSPSSSGQGDMGYNIAVSIENKVFDALLYKPYLLLQYGTTNEQDILKQGSDRISSYLDADPYTQDGAEKREAITENEFKVLKNRNIFAANAMTQTSYILIMIISSIVQGIVYFALALLRVFLQFGFIIFIAFAPVISFVAMFPMFERLVSLYLKSLFLLILYKGITMFIVLLSTSFISMSYDMTNMSSDIYYRIFVQLVFCVCIIVMYAKRHFLMNMLNGAEPNLADAGGSAVSTKGAARTVGTIYRFRERMRYSRPPMQNMNSRASGIASGFGKDDGKAKNKGAAGGNKGRSEKGTESLRRNAGKTNDKTKPTTSNEGKQSAAATTVEKEPSGQKQKPSGALEKTKEEKSQDTSRSPGKRKSHDSQKSVESRADQQKASDKQRLSRSRSTGITKEGKTNAEPKQAAKSPEKTTIPKKEQASSLLEGTVEKTQRPSGKEKGESNIKASSKRMSGRTEIQQGMNEAAAASSAASYPSQPKTAQPALPISNRKEPHSEKRQPMKQEKQERLEEKEQAGNHPKPEQLSPPRQLSTKHAARTASRHRKHAQDS</sequence>
<feature type="compositionally biased region" description="Basic and acidic residues" evidence="1">
    <location>
        <begin position="557"/>
        <end position="577"/>
    </location>
</feature>
<feature type="transmembrane region" description="Helical" evidence="2">
    <location>
        <begin position="116"/>
        <end position="138"/>
    </location>
</feature>
<gene>
    <name evidence="4" type="ORF">ERICIII_04984</name>
</gene>
<dbReference type="InterPro" id="IPR039877">
    <property type="entry name" value="TMEM131-like"/>
</dbReference>
<proteinExistence type="predicted"/>
<dbReference type="GeneID" id="64221139"/>
<dbReference type="RefSeq" id="WP_079940852.1">
    <property type="nucleotide sequence ID" value="NZ_CP019658.1"/>
</dbReference>
<evidence type="ECO:0000313" key="5">
    <source>
        <dbReference type="Proteomes" id="UP000239833"/>
    </source>
</evidence>
<keyword evidence="2" id="KW-1133">Transmembrane helix</keyword>
<keyword evidence="2" id="KW-0472">Membrane</keyword>
<dbReference type="NCBIfam" id="NF046089">
    <property type="entry name" value="CD3337_EF1877"/>
    <property type="match status" value="1"/>
</dbReference>
<keyword evidence="4" id="KW-0614">Plasmid</keyword>
<feature type="compositionally biased region" description="Basic and acidic residues" evidence="1">
    <location>
        <begin position="602"/>
        <end position="613"/>
    </location>
</feature>
<evidence type="ECO:0000256" key="3">
    <source>
        <dbReference type="SAM" id="SignalP"/>
    </source>
</evidence>
<dbReference type="AlphaFoldDB" id="A0A2L1UKA8"/>
<feature type="transmembrane region" description="Helical" evidence="2">
    <location>
        <begin position="383"/>
        <end position="402"/>
    </location>
</feature>
<accession>A0A2L1UKA8</accession>
<feature type="compositionally biased region" description="Basic and acidic residues" evidence="1">
    <location>
        <begin position="537"/>
        <end position="546"/>
    </location>
</feature>